<gene>
    <name evidence="16" type="ORF">GCM10010124_17750</name>
</gene>
<evidence type="ECO:0000256" key="1">
    <source>
        <dbReference type="ARBA" id="ARBA00000085"/>
    </source>
</evidence>
<evidence type="ECO:0000256" key="5">
    <source>
        <dbReference type="ARBA" id="ARBA00022553"/>
    </source>
</evidence>
<evidence type="ECO:0000256" key="9">
    <source>
        <dbReference type="ARBA" id="ARBA00022777"/>
    </source>
</evidence>
<evidence type="ECO:0000259" key="14">
    <source>
        <dbReference type="PROSITE" id="PS50109"/>
    </source>
</evidence>
<dbReference type="SMART" id="SM00304">
    <property type="entry name" value="HAMP"/>
    <property type="match status" value="1"/>
</dbReference>
<dbReference type="GO" id="GO:0005524">
    <property type="term" value="F:ATP binding"/>
    <property type="evidence" value="ECO:0007669"/>
    <property type="project" value="UniProtKB-KW"/>
</dbReference>
<dbReference type="InterPro" id="IPR003661">
    <property type="entry name" value="HisK_dim/P_dom"/>
</dbReference>
<dbReference type="InterPro" id="IPR050980">
    <property type="entry name" value="2C_sensor_his_kinase"/>
</dbReference>
<evidence type="ECO:0000256" key="7">
    <source>
        <dbReference type="ARBA" id="ARBA00022692"/>
    </source>
</evidence>
<dbReference type="CDD" id="cd06225">
    <property type="entry name" value="HAMP"/>
    <property type="match status" value="1"/>
</dbReference>
<dbReference type="Pfam" id="PF02518">
    <property type="entry name" value="HATPase_c"/>
    <property type="match status" value="1"/>
</dbReference>
<evidence type="ECO:0000313" key="17">
    <source>
        <dbReference type="Proteomes" id="UP000662200"/>
    </source>
</evidence>
<keyword evidence="8" id="KW-0547">Nucleotide-binding</keyword>
<dbReference type="GO" id="GO:0000155">
    <property type="term" value="F:phosphorelay sensor kinase activity"/>
    <property type="evidence" value="ECO:0007669"/>
    <property type="project" value="InterPro"/>
</dbReference>
<evidence type="ECO:0000256" key="11">
    <source>
        <dbReference type="ARBA" id="ARBA00022989"/>
    </source>
</evidence>
<dbReference type="Gene3D" id="1.10.8.500">
    <property type="entry name" value="HAMP domain in histidine kinase"/>
    <property type="match status" value="1"/>
</dbReference>
<feature type="transmembrane region" description="Helical" evidence="13">
    <location>
        <begin position="140"/>
        <end position="161"/>
    </location>
</feature>
<dbReference type="SUPFAM" id="SSF55874">
    <property type="entry name" value="ATPase domain of HSP90 chaperone/DNA topoisomerase II/histidine kinase"/>
    <property type="match status" value="1"/>
</dbReference>
<keyword evidence="10" id="KW-0067">ATP-binding</keyword>
<reference evidence="16" key="1">
    <citation type="journal article" date="2014" name="Int. J. Syst. Evol. Microbiol.">
        <title>Complete genome sequence of Corynebacterium casei LMG S-19264T (=DSM 44701T), isolated from a smear-ripened cheese.</title>
        <authorList>
            <consortium name="US DOE Joint Genome Institute (JGI-PGF)"/>
            <person name="Walter F."/>
            <person name="Albersmeier A."/>
            <person name="Kalinowski J."/>
            <person name="Ruckert C."/>
        </authorList>
    </citation>
    <scope>NUCLEOTIDE SEQUENCE</scope>
    <source>
        <strain evidence="16">JCM 3091</strain>
    </source>
</reference>
<evidence type="ECO:0000256" key="12">
    <source>
        <dbReference type="ARBA" id="ARBA00023012"/>
    </source>
</evidence>
<evidence type="ECO:0000256" key="6">
    <source>
        <dbReference type="ARBA" id="ARBA00022679"/>
    </source>
</evidence>
<feature type="domain" description="HAMP" evidence="15">
    <location>
        <begin position="162"/>
        <end position="214"/>
    </location>
</feature>
<keyword evidence="6" id="KW-0808">Transferase</keyword>
<dbReference type="EC" id="2.7.13.3" evidence="3"/>
<evidence type="ECO:0000256" key="13">
    <source>
        <dbReference type="SAM" id="Phobius"/>
    </source>
</evidence>
<dbReference type="EMBL" id="BMQC01000005">
    <property type="protein sequence ID" value="GGK25640.1"/>
    <property type="molecule type" value="Genomic_DNA"/>
</dbReference>
<evidence type="ECO:0000259" key="15">
    <source>
        <dbReference type="PROSITE" id="PS50885"/>
    </source>
</evidence>
<dbReference type="PANTHER" id="PTHR44936:SF9">
    <property type="entry name" value="SENSOR PROTEIN CREC"/>
    <property type="match status" value="1"/>
</dbReference>
<keyword evidence="17" id="KW-1185">Reference proteome</keyword>
<dbReference type="InterPro" id="IPR003594">
    <property type="entry name" value="HATPase_dom"/>
</dbReference>
<comment type="catalytic activity">
    <reaction evidence="1">
        <text>ATP + protein L-histidine = ADP + protein N-phospho-L-histidine.</text>
        <dbReference type="EC" id="2.7.13.3"/>
    </reaction>
</comment>
<evidence type="ECO:0000256" key="8">
    <source>
        <dbReference type="ARBA" id="ARBA00022741"/>
    </source>
</evidence>
<dbReference type="AlphaFoldDB" id="A0A8J3BSY2"/>
<evidence type="ECO:0000256" key="2">
    <source>
        <dbReference type="ARBA" id="ARBA00004651"/>
    </source>
</evidence>
<dbReference type="SUPFAM" id="SSF158472">
    <property type="entry name" value="HAMP domain-like"/>
    <property type="match status" value="1"/>
</dbReference>
<organism evidence="16 17">
    <name type="scientific">Pilimelia terevasa</name>
    <dbReference type="NCBI Taxonomy" id="53372"/>
    <lineage>
        <taxon>Bacteria</taxon>
        <taxon>Bacillati</taxon>
        <taxon>Actinomycetota</taxon>
        <taxon>Actinomycetes</taxon>
        <taxon>Micromonosporales</taxon>
        <taxon>Micromonosporaceae</taxon>
        <taxon>Pilimelia</taxon>
    </lineage>
</organism>
<keyword evidence="11 13" id="KW-1133">Transmembrane helix</keyword>
<keyword evidence="12" id="KW-0902">Two-component regulatory system</keyword>
<dbReference type="Gene3D" id="1.10.287.130">
    <property type="match status" value="1"/>
</dbReference>
<evidence type="ECO:0000256" key="10">
    <source>
        <dbReference type="ARBA" id="ARBA00022840"/>
    </source>
</evidence>
<accession>A0A8J3BSY2</accession>
<dbReference type="PANTHER" id="PTHR44936">
    <property type="entry name" value="SENSOR PROTEIN CREC"/>
    <property type="match status" value="1"/>
</dbReference>
<dbReference type="GO" id="GO:0005886">
    <property type="term" value="C:plasma membrane"/>
    <property type="evidence" value="ECO:0007669"/>
    <property type="project" value="UniProtKB-SubCell"/>
</dbReference>
<evidence type="ECO:0000256" key="3">
    <source>
        <dbReference type="ARBA" id="ARBA00012438"/>
    </source>
</evidence>
<keyword evidence="9 16" id="KW-0418">Kinase</keyword>
<feature type="domain" description="Histidine kinase" evidence="14">
    <location>
        <begin position="222"/>
        <end position="446"/>
    </location>
</feature>
<dbReference type="Gene3D" id="3.30.565.10">
    <property type="entry name" value="Histidine kinase-like ATPase, C-terminal domain"/>
    <property type="match status" value="1"/>
</dbReference>
<dbReference type="Proteomes" id="UP000662200">
    <property type="component" value="Unassembled WGS sequence"/>
</dbReference>
<dbReference type="SMART" id="SM00387">
    <property type="entry name" value="HATPase_c"/>
    <property type="match status" value="1"/>
</dbReference>
<keyword evidence="5" id="KW-0597">Phosphoprotein</keyword>
<dbReference type="InterPro" id="IPR005467">
    <property type="entry name" value="His_kinase_dom"/>
</dbReference>
<evidence type="ECO:0000256" key="4">
    <source>
        <dbReference type="ARBA" id="ARBA00022475"/>
    </source>
</evidence>
<protein>
    <recommendedName>
        <fullName evidence="3">histidine kinase</fullName>
        <ecNumber evidence="3">2.7.13.3</ecNumber>
    </recommendedName>
</protein>
<proteinExistence type="predicted"/>
<comment type="caution">
    <text evidence="16">The sequence shown here is derived from an EMBL/GenBank/DDBJ whole genome shotgun (WGS) entry which is preliminary data.</text>
</comment>
<dbReference type="CDD" id="cd00082">
    <property type="entry name" value="HisKA"/>
    <property type="match status" value="1"/>
</dbReference>
<comment type="subcellular location">
    <subcellularLocation>
        <location evidence="2">Cell membrane</location>
        <topology evidence="2">Multi-pass membrane protein</topology>
    </subcellularLocation>
</comment>
<dbReference type="InterPro" id="IPR036890">
    <property type="entry name" value="HATPase_C_sf"/>
</dbReference>
<sequence length="478" mass="49978">MSVGAAMLALGTLTALATIVPALVLLDRAARAEALGEAHTRAAAVAEVLALTGREAAVADALARAGETVRVHGLPGRPDVESWVGEAHVERAADAAAAAEHAVAGGAVHLLPVQIGERTAVVEAFVPADRLRGGGAGRGWFGWGGAGVIVAGYVLLGDVLARRITRPARNLRAAALALGDGNLAARVAPAGPRELADACAAFNRMADRLAQSRTNERELVADLSHRLRTPLTVLRLDADTLVGAPEPDGNALDTGELFLGTEEEADRRRTLRRIRQAVASLEHEIDVLIRATREVVAAEPSGDQFCDATEVVRDRMHFWSAVAGDQERPCAVLGTGRPAPVRVSRTELVAALDAVLGNVFRYTPQGTPFEVAVSRRDGYVAVRVDDGGPGISDPDRALRRGASDTGSTGLGLDIARRATLSAAGSVSVDRARLGGASVVMLFRDAEAAMPVPNRFGLVGRLAGEPGGPLWPRQRRSGR</sequence>
<reference evidence="16" key="2">
    <citation type="submission" date="2020-09" db="EMBL/GenBank/DDBJ databases">
        <authorList>
            <person name="Sun Q."/>
            <person name="Ohkuma M."/>
        </authorList>
    </citation>
    <scope>NUCLEOTIDE SEQUENCE</scope>
    <source>
        <strain evidence="16">JCM 3091</strain>
    </source>
</reference>
<name>A0A8J3BSY2_9ACTN</name>
<dbReference type="InterPro" id="IPR003660">
    <property type="entry name" value="HAMP_dom"/>
</dbReference>
<dbReference type="SUPFAM" id="SSF47384">
    <property type="entry name" value="Homodimeric domain of signal transducing histidine kinase"/>
    <property type="match status" value="1"/>
</dbReference>
<evidence type="ECO:0000313" key="16">
    <source>
        <dbReference type="EMBL" id="GGK25640.1"/>
    </source>
</evidence>
<keyword evidence="13" id="KW-0472">Membrane</keyword>
<dbReference type="PROSITE" id="PS50885">
    <property type="entry name" value="HAMP"/>
    <property type="match status" value="1"/>
</dbReference>
<dbReference type="Pfam" id="PF00672">
    <property type="entry name" value="HAMP"/>
    <property type="match status" value="1"/>
</dbReference>
<keyword evidence="7 13" id="KW-0812">Transmembrane</keyword>
<keyword evidence="4" id="KW-1003">Cell membrane</keyword>
<dbReference type="InterPro" id="IPR036097">
    <property type="entry name" value="HisK_dim/P_sf"/>
</dbReference>
<dbReference type="PROSITE" id="PS50109">
    <property type="entry name" value="HIS_KIN"/>
    <property type="match status" value="1"/>
</dbReference>